<accession>A0AAN6YW20</accession>
<dbReference type="RefSeq" id="XP_064673750.1">
    <property type="nucleotide sequence ID" value="XM_064808952.1"/>
</dbReference>
<evidence type="ECO:0000313" key="1">
    <source>
        <dbReference type="EMBL" id="KAK4116180.1"/>
    </source>
</evidence>
<comment type="caution">
    <text evidence="1">The sequence shown here is derived from an EMBL/GenBank/DDBJ whole genome shotgun (WGS) entry which is preliminary data.</text>
</comment>
<sequence>MFSVDGIQMGCRSCSNSGIAGGTDPIFACPQSSLPGQPPPLLVPNFFLLLNFSQLTIAGPIPLAFTKNRPFRTGKPITTTLTSPSYHLPSAFHCQSCRPPVVITSPSRSPRWVGLLCAGGLSSVLRPDRVLQVGYQLSPSPSLLGLLCAGSQSRLRCRLAIVCDELVSNCPFTFSALGLRGAGSR</sequence>
<organism evidence="1 2">
    <name type="scientific">Canariomyces notabilis</name>
    <dbReference type="NCBI Taxonomy" id="2074819"/>
    <lineage>
        <taxon>Eukaryota</taxon>
        <taxon>Fungi</taxon>
        <taxon>Dikarya</taxon>
        <taxon>Ascomycota</taxon>
        <taxon>Pezizomycotina</taxon>
        <taxon>Sordariomycetes</taxon>
        <taxon>Sordariomycetidae</taxon>
        <taxon>Sordariales</taxon>
        <taxon>Chaetomiaceae</taxon>
        <taxon>Canariomyces</taxon>
    </lineage>
</organism>
<name>A0AAN6YW20_9PEZI</name>
<protein>
    <submittedName>
        <fullName evidence="1">Uncharacterized protein</fullName>
    </submittedName>
</protein>
<evidence type="ECO:0000313" key="2">
    <source>
        <dbReference type="Proteomes" id="UP001302812"/>
    </source>
</evidence>
<gene>
    <name evidence="1" type="ORF">N656DRAFT_229208</name>
</gene>
<keyword evidence="2" id="KW-1185">Reference proteome</keyword>
<dbReference type="EMBL" id="MU853333">
    <property type="protein sequence ID" value="KAK4116180.1"/>
    <property type="molecule type" value="Genomic_DNA"/>
</dbReference>
<reference evidence="1" key="2">
    <citation type="submission" date="2023-05" db="EMBL/GenBank/DDBJ databases">
        <authorList>
            <consortium name="Lawrence Berkeley National Laboratory"/>
            <person name="Steindorff A."/>
            <person name="Hensen N."/>
            <person name="Bonometti L."/>
            <person name="Westerberg I."/>
            <person name="Brannstrom I.O."/>
            <person name="Guillou S."/>
            <person name="Cros-Aarteil S."/>
            <person name="Calhoun S."/>
            <person name="Haridas S."/>
            <person name="Kuo A."/>
            <person name="Mondo S."/>
            <person name="Pangilinan J."/>
            <person name="Riley R."/>
            <person name="Labutti K."/>
            <person name="Andreopoulos B."/>
            <person name="Lipzen A."/>
            <person name="Chen C."/>
            <person name="Yanf M."/>
            <person name="Daum C."/>
            <person name="Ng V."/>
            <person name="Clum A."/>
            <person name="Ohm R."/>
            <person name="Martin F."/>
            <person name="Silar P."/>
            <person name="Natvig D."/>
            <person name="Lalanne C."/>
            <person name="Gautier V."/>
            <person name="Ament-Velasquez S.L."/>
            <person name="Kruys A."/>
            <person name="Hutchinson M.I."/>
            <person name="Powell A.J."/>
            <person name="Barry K."/>
            <person name="Miller A.N."/>
            <person name="Grigoriev I.V."/>
            <person name="Debuchy R."/>
            <person name="Gladieux P."/>
            <person name="Thoren M.H."/>
            <person name="Johannesson H."/>
        </authorList>
    </citation>
    <scope>NUCLEOTIDE SEQUENCE</scope>
    <source>
        <strain evidence="1">CBS 508.74</strain>
    </source>
</reference>
<proteinExistence type="predicted"/>
<dbReference type="AlphaFoldDB" id="A0AAN6YW20"/>
<reference evidence="1" key="1">
    <citation type="journal article" date="2023" name="Mol. Phylogenet. Evol.">
        <title>Genome-scale phylogeny and comparative genomics of the fungal order Sordariales.</title>
        <authorList>
            <person name="Hensen N."/>
            <person name="Bonometti L."/>
            <person name="Westerberg I."/>
            <person name="Brannstrom I.O."/>
            <person name="Guillou S."/>
            <person name="Cros-Aarteil S."/>
            <person name="Calhoun S."/>
            <person name="Haridas S."/>
            <person name="Kuo A."/>
            <person name="Mondo S."/>
            <person name="Pangilinan J."/>
            <person name="Riley R."/>
            <person name="LaButti K."/>
            <person name="Andreopoulos B."/>
            <person name="Lipzen A."/>
            <person name="Chen C."/>
            <person name="Yan M."/>
            <person name="Daum C."/>
            <person name="Ng V."/>
            <person name="Clum A."/>
            <person name="Steindorff A."/>
            <person name="Ohm R.A."/>
            <person name="Martin F."/>
            <person name="Silar P."/>
            <person name="Natvig D.O."/>
            <person name="Lalanne C."/>
            <person name="Gautier V."/>
            <person name="Ament-Velasquez S.L."/>
            <person name="Kruys A."/>
            <person name="Hutchinson M.I."/>
            <person name="Powell A.J."/>
            <person name="Barry K."/>
            <person name="Miller A.N."/>
            <person name="Grigoriev I.V."/>
            <person name="Debuchy R."/>
            <person name="Gladieux P."/>
            <person name="Hiltunen Thoren M."/>
            <person name="Johannesson H."/>
        </authorList>
    </citation>
    <scope>NUCLEOTIDE SEQUENCE</scope>
    <source>
        <strain evidence="1">CBS 508.74</strain>
    </source>
</reference>
<dbReference type="GeneID" id="89933075"/>
<dbReference type="Proteomes" id="UP001302812">
    <property type="component" value="Unassembled WGS sequence"/>
</dbReference>